<dbReference type="InterPro" id="IPR036188">
    <property type="entry name" value="FAD/NAD-bd_sf"/>
</dbReference>
<dbReference type="PROSITE" id="PS00105">
    <property type="entry name" value="AA_TRANSFER_CLASS_1"/>
    <property type="match status" value="1"/>
</dbReference>
<feature type="coiled-coil region" evidence="6">
    <location>
        <begin position="176"/>
        <end position="203"/>
    </location>
</feature>
<dbReference type="Gene3D" id="3.50.50.60">
    <property type="entry name" value="FAD/NAD(P)-binding domain"/>
    <property type="match status" value="1"/>
</dbReference>
<reference evidence="10" key="1">
    <citation type="submission" date="2022-07" db="EMBL/GenBank/DDBJ databases">
        <title>Genome analysis of Parmales, a sister group of diatoms, reveals the evolutionary specialization of diatoms from phago-mixotrophs to photoautotrophs.</title>
        <authorList>
            <person name="Ban H."/>
            <person name="Sato S."/>
            <person name="Yoshikawa S."/>
            <person name="Kazumasa Y."/>
            <person name="Nakamura Y."/>
            <person name="Ichinomiya M."/>
            <person name="Saitoh K."/>
            <person name="Sato N."/>
            <person name="Blanc-Mathieu R."/>
            <person name="Endo H."/>
            <person name="Kuwata A."/>
            <person name="Ogata H."/>
        </authorList>
    </citation>
    <scope>NUCLEOTIDE SEQUENCE</scope>
</reference>
<dbReference type="Pfam" id="PF13450">
    <property type="entry name" value="NAD_binding_8"/>
    <property type="match status" value="1"/>
</dbReference>
<keyword evidence="6" id="KW-0175">Coiled coil</keyword>
<dbReference type="InterPro" id="IPR015421">
    <property type="entry name" value="PyrdxlP-dep_Trfase_major"/>
</dbReference>
<evidence type="ECO:0000256" key="6">
    <source>
        <dbReference type="SAM" id="Coils"/>
    </source>
</evidence>
<dbReference type="EMBL" id="BRXZ01002800">
    <property type="protein sequence ID" value="GMH70481.1"/>
    <property type="molecule type" value="Genomic_DNA"/>
</dbReference>
<dbReference type="PRINTS" id="PR00420">
    <property type="entry name" value="RNGMNOXGNASE"/>
</dbReference>
<protein>
    <recommendedName>
        <fullName evidence="12">Aminotransferase class I/classII domain-containing protein</fullName>
    </recommendedName>
</protein>
<evidence type="ECO:0000256" key="2">
    <source>
        <dbReference type="ARBA" id="ARBA00007441"/>
    </source>
</evidence>
<dbReference type="CDD" id="cd00609">
    <property type="entry name" value="AAT_like"/>
    <property type="match status" value="1"/>
</dbReference>
<dbReference type="OrthoDB" id="200221at2759"/>
<feature type="compositionally biased region" description="Polar residues" evidence="7">
    <location>
        <begin position="1"/>
        <end position="10"/>
    </location>
</feature>
<feature type="domain" description="Aminotransferase class I/classII large" evidence="8">
    <location>
        <begin position="807"/>
        <end position="1189"/>
    </location>
</feature>
<dbReference type="Gene3D" id="3.90.1150.10">
    <property type="entry name" value="Aspartate Aminotransferase, domain 1"/>
    <property type="match status" value="1"/>
</dbReference>
<comment type="caution">
    <text evidence="10">The sequence shown here is derived from an EMBL/GenBank/DDBJ whole genome shotgun (WGS) entry which is preliminary data.</text>
</comment>
<organism evidence="10 11">
    <name type="scientific">Triparma retinervis</name>
    <dbReference type="NCBI Taxonomy" id="2557542"/>
    <lineage>
        <taxon>Eukaryota</taxon>
        <taxon>Sar</taxon>
        <taxon>Stramenopiles</taxon>
        <taxon>Ochrophyta</taxon>
        <taxon>Bolidophyceae</taxon>
        <taxon>Parmales</taxon>
        <taxon>Triparmaceae</taxon>
        <taxon>Triparma</taxon>
    </lineage>
</organism>
<evidence type="ECO:0000256" key="5">
    <source>
        <dbReference type="ARBA" id="ARBA00022898"/>
    </source>
</evidence>
<gene>
    <name evidence="10" type="ORF">TrRE_jg9501</name>
</gene>
<evidence type="ECO:0000259" key="9">
    <source>
        <dbReference type="Pfam" id="PF01494"/>
    </source>
</evidence>
<feature type="coiled-coil region" evidence="6">
    <location>
        <begin position="246"/>
        <end position="298"/>
    </location>
</feature>
<dbReference type="Pfam" id="PF00155">
    <property type="entry name" value="Aminotran_1_2"/>
    <property type="match status" value="1"/>
</dbReference>
<keyword evidence="3" id="KW-0032">Aminotransferase</keyword>
<dbReference type="PANTHER" id="PTHR46383">
    <property type="entry name" value="ASPARTATE AMINOTRANSFERASE"/>
    <property type="match status" value="1"/>
</dbReference>
<dbReference type="InterPro" id="IPR004839">
    <property type="entry name" value="Aminotransferase_I/II_large"/>
</dbReference>
<keyword evidence="5" id="KW-0663">Pyridoxal phosphate</keyword>
<proteinExistence type="inferred from homology"/>
<dbReference type="GO" id="GO:0030170">
    <property type="term" value="F:pyridoxal phosphate binding"/>
    <property type="evidence" value="ECO:0007669"/>
    <property type="project" value="InterPro"/>
</dbReference>
<evidence type="ECO:0000313" key="10">
    <source>
        <dbReference type="EMBL" id="GMH70481.1"/>
    </source>
</evidence>
<dbReference type="Gene3D" id="3.40.640.10">
    <property type="entry name" value="Type I PLP-dependent aspartate aminotransferase-like (Major domain)"/>
    <property type="match status" value="1"/>
</dbReference>
<feature type="domain" description="FAD-binding" evidence="9">
    <location>
        <begin position="611"/>
        <end position="675"/>
    </location>
</feature>
<sequence length="1202" mass="131820">MNNSIFSTFSDIPVSPHEGYGASPSKSVSFGGQSGRSSRIEESLLRSTQKRSPPKFSAQTHTFSVGGVSPSPRRSKVSGGEGGRTPPSSSNLIAAAKLIDNAQREVDLARATGREKDAEIASLSDLLNRSMLRQTSLEERLLEMNGKMLECLSMKNTSQQVASQATHDCRVAKAYSIEYMKRMEAAEREMDEERAARKLVELRLLKATKELAAERRAKMGGESDAREMVVKNEGLERYGKMLEGEKERLEGEVVRWKKGKEEAELKEAEARVKNARRMEEVNSRCIELQRELERLGKVEGGGEEEMPPCDSRGLHVAVIGGGPAGLAVGVALQKDGHEVRIFEKDSISRPGFGWLIMPNGVAALDKLGCSSLLKDCLALEKSELVDPAAESADKIRTTVTMASCYSASRQNVVSNLRAPLKEGTFAAGYDCSAALFNGQTMKVGRLEFSNGHVIKEDDYDLIVGADGVNSRLAQLCNNSMKRDNLHTRVNTIVTSMSCPQLAKKIKGVFTKTMLHSSISQRAAIGILAPTESDVLSFVQFDTQVHGACPRKIDERHAFVLKVLGLPEDRQGEDAKHIPPIVYEFFDLGGNFSHPDNCHIWRPLELPNMDHNFTLGNCCLVGDAAHPLSDFTSQGISSALEDAVLLAEKLQKFGKAEMGKALAEYAGERKRVVTRYWRAGCCILKNFCDESAHEYTRPFTRTGSVISNDGNGGLTTQTSGRGELPVTASDLRRFHAMHSSHSLKHIKVDNSDNSRCREPEATTFNNSEVNLDILKIRAFNYRWASVPEGVLPLTAASTDFPVAEPIRRAVSNYIMDGYINYTPNEGLPEFRDSYSKFCTKKLTKANRFASGLLSGKKVINACEVMPINAAAAGVYHVAQRVLSEPGDEALVMAPVDFLLAKSIQALPGRVLKRYGLSDLSEDQDGVHYTFDLNEMESLVTDRTKMISICNPHNPLGMAWSQTELAAIADFADKHDLMIFSDEVWCDIVYEPKVHIPMAAVSESAAKRTFTVTGFSKNFGLEGARVGGLIAPSTEELAKCSEASNTTAGGTSSLAQIAAVAAMEECEDWLEEWRSHVKANMAYCVQRLKAMGRLGVGKRRQVGMPEACFVIFADINDVLEKGREDAKKEALEMAAAEGMEGKLGMGLMQWLIKHHKVAIIPGLEDFFGPGSNGHIRISVSTSREILTDGMDRLENGLIDWLGHK</sequence>
<dbReference type="GO" id="GO:0006520">
    <property type="term" value="P:amino acid metabolic process"/>
    <property type="evidence" value="ECO:0007669"/>
    <property type="project" value="InterPro"/>
</dbReference>
<dbReference type="SUPFAM" id="SSF51905">
    <property type="entry name" value="FAD/NAD(P)-binding domain"/>
    <property type="match status" value="1"/>
</dbReference>
<dbReference type="Pfam" id="PF01494">
    <property type="entry name" value="FAD_binding_3"/>
    <property type="match status" value="1"/>
</dbReference>
<name>A0A9W7AGW5_9STRA</name>
<dbReference type="GO" id="GO:0008483">
    <property type="term" value="F:transaminase activity"/>
    <property type="evidence" value="ECO:0007669"/>
    <property type="project" value="UniProtKB-KW"/>
</dbReference>
<dbReference type="InterPro" id="IPR015422">
    <property type="entry name" value="PyrdxlP-dep_Trfase_small"/>
</dbReference>
<dbReference type="AlphaFoldDB" id="A0A9W7AGW5"/>
<evidence type="ECO:0000256" key="7">
    <source>
        <dbReference type="SAM" id="MobiDB-lite"/>
    </source>
</evidence>
<dbReference type="SUPFAM" id="SSF53383">
    <property type="entry name" value="PLP-dependent transferases"/>
    <property type="match status" value="1"/>
</dbReference>
<evidence type="ECO:0008006" key="12">
    <source>
        <dbReference type="Google" id="ProtNLM"/>
    </source>
</evidence>
<dbReference type="InterPro" id="IPR004838">
    <property type="entry name" value="NHTrfase_class1_PyrdxlP-BS"/>
</dbReference>
<evidence type="ECO:0000256" key="3">
    <source>
        <dbReference type="ARBA" id="ARBA00022576"/>
    </source>
</evidence>
<evidence type="ECO:0000256" key="1">
    <source>
        <dbReference type="ARBA" id="ARBA00001933"/>
    </source>
</evidence>
<evidence type="ECO:0000313" key="11">
    <source>
        <dbReference type="Proteomes" id="UP001165082"/>
    </source>
</evidence>
<evidence type="ECO:0000259" key="8">
    <source>
        <dbReference type="Pfam" id="PF00155"/>
    </source>
</evidence>
<dbReference type="GO" id="GO:0071949">
    <property type="term" value="F:FAD binding"/>
    <property type="evidence" value="ECO:0007669"/>
    <property type="project" value="InterPro"/>
</dbReference>
<comment type="cofactor">
    <cofactor evidence="1">
        <name>pyridoxal 5'-phosphate</name>
        <dbReference type="ChEBI" id="CHEBI:597326"/>
    </cofactor>
</comment>
<evidence type="ECO:0000256" key="4">
    <source>
        <dbReference type="ARBA" id="ARBA00022679"/>
    </source>
</evidence>
<dbReference type="InterPro" id="IPR015424">
    <property type="entry name" value="PyrdxlP-dep_Trfase"/>
</dbReference>
<accession>A0A9W7AGW5</accession>
<comment type="similarity">
    <text evidence="2">Belongs to the class-I pyridoxal-phosphate-dependent aminotransferase family.</text>
</comment>
<dbReference type="InterPro" id="IPR050596">
    <property type="entry name" value="AspAT/PAT-like"/>
</dbReference>
<dbReference type="InterPro" id="IPR002938">
    <property type="entry name" value="FAD-bd"/>
</dbReference>
<dbReference type="Proteomes" id="UP001165082">
    <property type="component" value="Unassembled WGS sequence"/>
</dbReference>
<feature type="region of interest" description="Disordered" evidence="7">
    <location>
        <begin position="1"/>
        <end position="90"/>
    </location>
</feature>
<keyword evidence="4" id="KW-0808">Transferase</keyword>
<keyword evidence="11" id="KW-1185">Reference proteome</keyword>
<dbReference type="PANTHER" id="PTHR46383:SF1">
    <property type="entry name" value="ASPARTATE AMINOTRANSFERASE"/>
    <property type="match status" value="1"/>
</dbReference>